<dbReference type="EMBL" id="CP018477">
    <property type="protein sequence ID" value="ASV74787.1"/>
    <property type="molecule type" value="Genomic_DNA"/>
</dbReference>
<name>A0A286RFR6_9BACT</name>
<dbReference type="InterPro" id="IPR004113">
    <property type="entry name" value="FAD-bd_oxidored_4_C"/>
</dbReference>
<dbReference type="Gene3D" id="1.10.45.10">
    <property type="entry name" value="Vanillyl-alcohol Oxidase, Chain A, domain 4"/>
    <property type="match status" value="1"/>
</dbReference>
<comment type="similarity">
    <text evidence="2">Belongs to the FAD-binding oxidoreductase/transferase type 4 family.</text>
</comment>
<dbReference type="EC" id="1.1.99.14" evidence="7"/>
<evidence type="ECO:0000256" key="2">
    <source>
        <dbReference type="ARBA" id="ARBA00008000"/>
    </source>
</evidence>
<proteinExistence type="inferred from homology"/>
<keyword evidence="4" id="KW-0274">FAD</keyword>
<dbReference type="FunFam" id="1.10.45.10:FF:000001">
    <property type="entry name" value="D-lactate dehydrogenase mitochondrial"/>
    <property type="match status" value="1"/>
</dbReference>
<accession>A0A286RFR6</accession>
<evidence type="ECO:0000259" key="6">
    <source>
        <dbReference type="PROSITE" id="PS51387"/>
    </source>
</evidence>
<protein>
    <submittedName>
        <fullName evidence="7">Glycolate dehydrogenase, subunit GlcD</fullName>
        <ecNumber evidence="7">1.1.99.14</ecNumber>
    </submittedName>
</protein>
<dbReference type="Gene3D" id="3.30.70.2740">
    <property type="match status" value="1"/>
</dbReference>
<dbReference type="InterPro" id="IPR016171">
    <property type="entry name" value="Vanillyl_alc_oxidase_C-sub2"/>
</dbReference>
<dbReference type="InterPro" id="IPR051914">
    <property type="entry name" value="FAD-linked_OxidoTrans_Type4"/>
</dbReference>
<feature type="domain" description="FAD-binding PCMH-type" evidence="6">
    <location>
        <begin position="41"/>
        <end position="218"/>
    </location>
</feature>
<evidence type="ECO:0000313" key="8">
    <source>
        <dbReference type="Proteomes" id="UP000215086"/>
    </source>
</evidence>
<dbReference type="RefSeq" id="WP_095415016.1">
    <property type="nucleotide sequence ID" value="NZ_CP018477.1"/>
</dbReference>
<dbReference type="InterPro" id="IPR006094">
    <property type="entry name" value="Oxid_FAD_bind_N"/>
</dbReference>
<reference evidence="7 8" key="1">
    <citation type="journal article" name="Front. Microbiol.">
        <title>Sugar Metabolism of the First Thermophilic Planctomycete Thermogutta terrifontis: Comparative Genomic and Transcriptomic Approaches.</title>
        <authorList>
            <person name="Elcheninov A.G."/>
            <person name="Menzel P."/>
            <person name="Gudbergsdottir S.R."/>
            <person name="Slesarev A.I."/>
            <person name="Kadnikov V.V."/>
            <person name="Krogh A."/>
            <person name="Bonch-Osmolovskaya E.A."/>
            <person name="Peng X."/>
            <person name="Kublanov I.V."/>
        </authorList>
    </citation>
    <scope>NUCLEOTIDE SEQUENCE [LARGE SCALE GENOMIC DNA]</scope>
    <source>
        <strain evidence="7 8">R1</strain>
    </source>
</reference>
<dbReference type="AlphaFoldDB" id="A0A286RFR6"/>
<sequence>MQDLSPRQKALREITSRLGRENVLVHPADRLVYECDGYTLVKCMPQAVVFPRNTRDVQQVVRICRQYGVPLVARGAGTGLAGGATPIDEAIVVSLARMNRILAIDLVNRRIQVEAGVINLELSQRLAGTGYQFAPDPSSQVACTLGGNIATNAGGPHTLKYGVTVNHVLGLECVTGEGEVLVVEPRWDPGDLDWIGVLTGSEGTLAIVTSAWLKLIPAYQEFITLRATFSRIEDACLAVSRIIGAGITPAAMELMDQGILQAVEEAFHFGFPTDVEAVLIVELDGVGPAIAAQAERVAAFCRECGAGEVLSASDAAERARLWQCRKSAVGAVGRLSPAYFIQDGVVPRTKLPEVATRVKEIARRWNVRVVNVAHAGDGNIHPIFLYDPKNPDEVKRTVSASHEILAACIHLGGSITAEHGVGLEKRDFMEQLYPPEVLQAMRALKSVFDPDAILSPGKVIPRDGQEKSAIVEGEKNA</sequence>
<evidence type="ECO:0000256" key="1">
    <source>
        <dbReference type="ARBA" id="ARBA00001974"/>
    </source>
</evidence>
<dbReference type="PANTHER" id="PTHR42934">
    <property type="entry name" value="GLYCOLATE OXIDASE SUBUNIT GLCD"/>
    <property type="match status" value="1"/>
</dbReference>
<dbReference type="SUPFAM" id="SSF55103">
    <property type="entry name" value="FAD-linked oxidases, C-terminal domain"/>
    <property type="match status" value="1"/>
</dbReference>
<keyword evidence="8" id="KW-1185">Reference proteome</keyword>
<dbReference type="InterPro" id="IPR036318">
    <property type="entry name" value="FAD-bd_PCMH-like_sf"/>
</dbReference>
<comment type="cofactor">
    <cofactor evidence="1">
        <name>FAD</name>
        <dbReference type="ChEBI" id="CHEBI:57692"/>
    </cofactor>
</comment>
<dbReference type="OrthoDB" id="9767256at2"/>
<dbReference type="InterPro" id="IPR016164">
    <property type="entry name" value="FAD-linked_Oxase-like_C"/>
</dbReference>
<dbReference type="InterPro" id="IPR016166">
    <property type="entry name" value="FAD-bd_PCMH"/>
</dbReference>
<dbReference type="SUPFAM" id="SSF56176">
    <property type="entry name" value="FAD-binding/transporter-associated domain-like"/>
    <property type="match status" value="1"/>
</dbReference>
<evidence type="ECO:0000256" key="3">
    <source>
        <dbReference type="ARBA" id="ARBA00022630"/>
    </source>
</evidence>
<gene>
    <name evidence="7" type="ORF">THTE_2185</name>
</gene>
<dbReference type="Proteomes" id="UP000215086">
    <property type="component" value="Chromosome"/>
</dbReference>
<keyword evidence="5 7" id="KW-0560">Oxidoreductase</keyword>
<dbReference type="Pfam" id="PF02913">
    <property type="entry name" value="FAD-oxidase_C"/>
    <property type="match status" value="1"/>
</dbReference>
<dbReference type="PANTHER" id="PTHR42934:SF1">
    <property type="entry name" value="GLYCOLATE OXIDASE SUBUNIT GLCD"/>
    <property type="match status" value="1"/>
</dbReference>
<dbReference type="GO" id="GO:0019154">
    <property type="term" value="F:glycolate dehydrogenase activity"/>
    <property type="evidence" value="ECO:0007669"/>
    <property type="project" value="UniProtKB-EC"/>
</dbReference>
<keyword evidence="3" id="KW-0285">Flavoprotein</keyword>
<dbReference type="KEGG" id="ttf:THTE_2185"/>
<evidence type="ECO:0000313" key="7">
    <source>
        <dbReference type="EMBL" id="ASV74787.1"/>
    </source>
</evidence>
<dbReference type="Gene3D" id="3.30.465.10">
    <property type="match status" value="1"/>
</dbReference>
<organism evidence="7 8">
    <name type="scientific">Thermogutta terrifontis</name>
    <dbReference type="NCBI Taxonomy" id="1331910"/>
    <lineage>
        <taxon>Bacteria</taxon>
        <taxon>Pseudomonadati</taxon>
        <taxon>Planctomycetota</taxon>
        <taxon>Planctomycetia</taxon>
        <taxon>Pirellulales</taxon>
        <taxon>Thermoguttaceae</taxon>
        <taxon>Thermogutta</taxon>
    </lineage>
</organism>
<dbReference type="GO" id="GO:0071949">
    <property type="term" value="F:FAD binding"/>
    <property type="evidence" value="ECO:0007669"/>
    <property type="project" value="InterPro"/>
</dbReference>
<dbReference type="PROSITE" id="PS51387">
    <property type="entry name" value="FAD_PCMH"/>
    <property type="match status" value="1"/>
</dbReference>
<evidence type="ECO:0000256" key="5">
    <source>
        <dbReference type="ARBA" id="ARBA00023002"/>
    </source>
</evidence>
<dbReference type="InterPro" id="IPR016169">
    <property type="entry name" value="FAD-bd_PCMH_sub2"/>
</dbReference>
<evidence type="ECO:0000256" key="4">
    <source>
        <dbReference type="ARBA" id="ARBA00022827"/>
    </source>
</evidence>
<dbReference type="FunFam" id="3.30.70.2740:FF:000001">
    <property type="entry name" value="D-lactate dehydrogenase mitochondrial"/>
    <property type="match status" value="1"/>
</dbReference>
<dbReference type="Pfam" id="PF01565">
    <property type="entry name" value="FAD_binding_4"/>
    <property type="match status" value="1"/>
</dbReference>